<dbReference type="SUPFAM" id="SSF81665">
    <property type="entry name" value="Calcium ATPase, transmembrane domain M"/>
    <property type="match status" value="1"/>
</dbReference>
<comment type="catalytic activity">
    <reaction evidence="7">
        <text>Zn(2+)(in) + ATP + H2O = Zn(2+)(out) + ADP + phosphate + H(+)</text>
        <dbReference type="Rhea" id="RHEA:20621"/>
        <dbReference type="ChEBI" id="CHEBI:15377"/>
        <dbReference type="ChEBI" id="CHEBI:15378"/>
        <dbReference type="ChEBI" id="CHEBI:29105"/>
        <dbReference type="ChEBI" id="CHEBI:30616"/>
        <dbReference type="ChEBI" id="CHEBI:43474"/>
        <dbReference type="ChEBI" id="CHEBI:456216"/>
        <dbReference type="EC" id="7.2.2.12"/>
    </reaction>
</comment>
<dbReference type="InterPro" id="IPR001757">
    <property type="entry name" value="P_typ_ATPase"/>
</dbReference>
<keyword evidence="10" id="KW-1185">Reference proteome</keyword>
<dbReference type="InterPro" id="IPR051014">
    <property type="entry name" value="Cation_Transport_ATPase_IB"/>
</dbReference>
<dbReference type="Gene3D" id="3.40.1110.10">
    <property type="entry name" value="Calcium-transporting ATPase, cytoplasmic domain N"/>
    <property type="match status" value="1"/>
</dbReference>
<evidence type="ECO:0000256" key="7">
    <source>
        <dbReference type="ARBA" id="ARBA00047308"/>
    </source>
</evidence>
<comment type="caution">
    <text evidence="9">The sequence shown here is derived from an EMBL/GenBank/DDBJ whole genome shotgun (WGS) entry which is preliminary data.</text>
</comment>
<dbReference type="PROSITE" id="PS00154">
    <property type="entry name" value="ATPASE_E1_E2"/>
    <property type="match status" value="1"/>
</dbReference>
<accession>A0A2G1VLK1</accession>
<comment type="similarity">
    <text evidence="2">Belongs to the cation transport ATPase (P-type) (TC 3.A.3) family. Type IB subfamily.</text>
</comment>
<keyword evidence="4 8" id="KW-1133">Transmembrane helix</keyword>
<sequence length="196" mass="21502">RKSKTELFIRKFARIYTPIVVFLAIGLTFLPYFFVDDYVFRDWLYRALIFLVISCPCALVISIPLGYFGGLGAASRNGILFKGASFLDAMTKVNTVVMDKTGTVTKGVFKIKEVVNKSAFAEAEFMQYLMAMEEQSTHPIAKAILEYKADGADLEASEVSEVAGKGLKGTVNGKTVLVGNKALMTLNSIEVPSETD</sequence>
<gene>
    <name evidence="9" type="ORF">CJ305_19225</name>
</gene>
<evidence type="ECO:0000256" key="8">
    <source>
        <dbReference type="SAM" id="Phobius"/>
    </source>
</evidence>
<dbReference type="SUPFAM" id="SSF81660">
    <property type="entry name" value="Metal cation-transporting ATPase, ATP-binding domain N"/>
    <property type="match status" value="1"/>
</dbReference>
<feature type="transmembrane region" description="Helical" evidence="8">
    <location>
        <begin position="47"/>
        <end position="68"/>
    </location>
</feature>
<dbReference type="Pfam" id="PF00702">
    <property type="entry name" value="Hydrolase"/>
    <property type="match status" value="1"/>
</dbReference>
<dbReference type="PANTHER" id="PTHR48085">
    <property type="entry name" value="CADMIUM/ZINC-TRANSPORTING ATPASE HMA2-RELATED"/>
    <property type="match status" value="1"/>
</dbReference>
<evidence type="ECO:0000313" key="10">
    <source>
        <dbReference type="Proteomes" id="UP000229433"/>
    </source>
</evidence>
<protein>
    <recommendedName>
        <fullName evidence="6">P-type Zn(2+) transporter</fullName>
        <ecNumber evidence="6">7.2.2.12</ecNumber>
    </recommendedName>
</protein>
<evidence type="ECO:0000313" key="9">
    <source>
        <dbReference type="EMBL" id="PHQ27604.1"/>
    </source>
</evidence>
<dbReference type="EC" id="7.2.2.12" evidence="6"/>
<dbReference type="NCBIfam" id="TIGR01494">
    <property type="entry name" value="ATPase_P-type"/>
    <property type="match status" value="1"/>
</dbReference>
<dbReference type="GO" id="GO:0016887">
    <property type="term" value="F:ATP hydrolysis activity"/>
    <property type="evidence" value="ECO:0007669"/>
    <property type="project" value="InterPro"/>
</dbReference>
<feature type="transmembrane region" description="Helical" evidence="8">
    <location>
        <begin position="12"/>
        <end position="35"/>
    </location>
</feature>
<dbReference type="PANTHER" id="PTHR48085:SF5">
    <property type="entry name" value="CADMIUM_ZINC-TRANSPORTING ATPASE HMA4-RELATED"/>
    <property type="match status" value="1"/>
</dbReference>
<dbReference type="InterPro" id="IPR023299">
    <property type="entry name" value="ATPase_P-typ_cyto_dom_N"/>
</dbReference>
<comment type="subcellular location">
    <subcellularLocation>
        <location evidence="1">Membrane</location>
    </subcellularLocation>
</comment>
<dbReference type="GO" id="GO:0005524">
    <property type="term" value="F:ATP binding"/>
    <property type="evidence" value="ECO:0007669"/>
    <property type="project" value="InterPro"/>
</dbReference>
<feature type="non-terminal residue" evidence="9">
    <location>
        <position position="1"/>
    </location>
</feature>
<dbReference type="GO" id="GO:0015086">
    <property type="term" value="F:cadmium ion transmembrane transporter activity"/>
    <property type="evidence" value="ECO:0007669"/>
    <property type="project" value="TreeGrafter"/>
</dbReference>
<dbReference type="RefSeq" id="WP_143469431.1">
    <property type="nucleotide sequence ID" value="NZ_KZ319328.1"/>
</dbReference>
<evidence type="ECO:0000256" key="5">
    <source>
        <dbReference type="ARBA" id="ARBA00023136"/>
    </source>
</evidence>
<dbReference type="OrthoDB" id="1521937at2"/>
<organism evidence="9 10">
    <name type="scientific">Leeuwenhoekiella nanhaiensis</name>
    <dbReference type="NCBI Taxonomy" id="1655491"/>
    <lineage>
        <taxon>Bacteria</taxon>
        <taxon>Pseudomonadati</taxon>
        <taxon>Bacteroidota</taxon>
        <taxon>Flavobacteriia</taxon>
        <taxon>Flavobacteriales</taxon>
        <taxon>Flavobacteriaceae</taxon>
        <taxon>Leeuwenhoekiella</taxon>
    </lineage>
</organism>
<feature type="non-terminal residue" evidence="9">
    <location>
        <position position="196"/>
    </location>
</feature>
<evidence type="ECO:0000256" key="2">
    <source>
        <dbReference type="ARBA" id="ARBA00006024"/>
    </source>
</evidence>
<dbReference type="InterPro" id="IPR018303">
    <property type="entry name" value="ATPase_P-typ_P_site"/>
</dbReference>
<evidence type="ECO:0000256" key="6">
    <source>
        <dbReference type="ARBA" id="ARBA00039097"/>
    </source>
</evidence>
<name>A0A2G1VLK1_9FLAO</name>
<evidence type="ECO:0000256" key="4">
    <source>
        <dbReference type="ARBA" id="ARBA00022989"/>
    </source>
</evidence>
<dbReference type="EMBL" id="NQXA01000051">
    <property type="protein sequence ID" value="PHQ27604.1"/>
    <property type="molecule type" value="Genomic_DNA"/>
</dbReference>
<dbReference type="InterPro" id="IPR023298">
    <property type="entry name" value="ATPase_P-typ_TM_dom_sf"/>
</dbReference>
<dbReference type="InterPro" id="IPR023214">
    <property type="entry name" value="HAD_sf"/>
</dbReference>
<dbReference type="GO" id="GO:0016463">
    <property type="term" value="F:P-type zinc transporter activity"/>
    <property type="evidence" value="ECO:0007669"/>
    <property type="project" value="UniProtKB-EC"/>
</dbReference>
<dbReference type="GO" id="GO:0016020">
    <property type="term" value="C:membrane"/>
    <property type="evidence" value="ECO:0007669"/>
    <property type="project" value="UniProtKB-SubCell"/>
</dbReference>
<reference evidence="9 10" key="1">
    <citation type="submission" date="2017-08" db="EMBL/GenBank/DDBJ databases">
        <title>The whole genome shortgun sequences of strain Leeuwenhoekiella nanhaiensis G18 from the South China Sea.</title>
        <authorList>
            <person name="Liu Q."/>
        </authorList>
    </citation>
    <scope>NUCLEOTIDE SEQUENCE [LARGE SCALE GENOMIC DNA]</scope>
    <source>
        <strain evidence="9 10">G18</strain>
    </source>
</reference>
<dbReference type="AlphaFoldDB" id="A0A2G1VLK1"/>
<dbReference type="Gene3D" id="3.40.50.1000">
    <property type="entry name" value="HAD superfamily/HAD-like"/>
    <property type="match status" value="1"/>
</dbReference>
<evidence type="ECO:0000256" key="3">
    <source>
        <dbReference type="ARBA" id="ARBA00022692"/>
    </source>
</evidence>
<keyword evidence="3 8" id="KW-0812">Transmembrane</keyword>
<keyword evidence="5 8" id="KW-0472">Membrane</keyword>
<dbReference type="Proteomes" id="UP000229433">
    <property type="component" value="Unassembled WGS sequence"/>
</dbReference>
<evidence type="ECO:0000256" key="1">
    <source>
        <dbReference type="ARBA" id="ARBA00004370"/>
    </source>
</evidence>
<proteinExistence type="inferred from homology"/>